<dbReference type="EMBL" id="FNZX01000005">
    <property type="protein sequence ID" value="SEK43160.1"/>
    <property type="molecule type" value="Genomic_DNA"/>
</dbReference>
<dbReference type="HAMAP" id="MF_01499">
    <property type="entry name" value="DacA"/>
    <property type="match status" value="1"/>
</dbReference>
<evidence type="ECO:0000256" key="10">
    <source>
        <dbReference type="HAMAP-Rule" id="MF_01499"/>
    </source>
</evidence>
<dbReference type="GO" id="GO:0006171">
    <property type="term" value="P:cAMP biosynthetic process"/>
    <property type="evidence" value="ECO:0007669"/>
    <property type="project" value="InterPro"/>
</dbReference>
<evidence type="ECO:0000256" key="5">
    <source>
        <dbReference type="ARBA" id="ARBA00022695"/>
    </source>
</evidence>
<comment type="caution">
    <text evidence="10">Lacks conserved residue(s) required for the propagation of feature annotation.</text>
</comment>
<dbReference type="PIRSF" id="PIRSF004793">
    <property type="entry name" value="UCP004793"/>
    <property type="match status" value="1"/>
</dbReference>
<dbReference type="GO" id="GO:0004016">
    <property type="term" value="F:adenylate cyclase activity"/>
    <property type="evidence" value="ECO:0007669"/>
    <property type="project" value="UniProtKB-UniRule"/>
</dbReference>
<dbReference type="eggNOG" id="COG1624">
    <property type="taxonomic scope" value="Bacteria"/>
</dbReference>
<dbReference type="Pfam" id="PF19293">
    <property type="entry name" value="CdaA_N"/>
    <property type="match status" value="1"/>
</dbReference>
<dbReference type="PROSITE" id="PS51794">
    <property type="entry name" value="DAC"/>
    <property type="match status" value="1"/>
</dbReference>
<dbReference type="Proteomes" id="UP000182321">
    <property type="component" value="Unassembled WGS sequence"/>
</dbReference>
<comment type="catalytic activity">
    <reaction evidence="1 10">
        <text>2 ATP = 3',3'-c-di-AMP + 2 diphosphate</text>
        <dbReference type="Rhea" id="RHEA:35655"/>
        <dbReference type="ChEBI" id="CHEBI:30616"/>
        <dbReference type="ChEBI" id="CHEBI:33019"/>
        <dbReference type="ChEBI" id="CHEBI:71500"/>
        <dbReference type="EC" id="2.7.7.85"/>
    </reaction>
</comment>
<dbReference type="InterPro" id="IPR050338">
    <property type="entry name" value="DisA"/>
</dbReference>
<comment type="similarity">
    <text evidence="10">Belongs to the adenylate cyclase family. DacA/CdaA subfamily.</text>
</comment>
<keyword evidence="5 10" id="KW-0548">Nucleotidyltransferase</keyword>
<proteinExistence type="inferred from homology"/>
<dbReference type="EC" id="2.7.7.85" evidence="10"/>
<name>A0A1H7H2J2_9FIRM</name>
<evidence type="ECO:0000256" key="4">
    <source>
        <dbReference type="ARBA" id="ARBA00022692"/>
    </source>
</evidence>
<feature type="region of interest" description="Disordered" evidence="11">
    <location>
        <begin position="270"/>
        <end position="289"/>
    </location>
</feature>
<dbReference type="GO" id="GO:0005524">
    <property type="term" value="F:ATP binding"/>
    <property type="evidence" value="ECO:0007669"/>
    <property type="project" value="UniProtKB-UniRule"/>
</dbReference>
<evidence type="ECO:0000256" key="1">
    <source>
        <dbReference type="ARBA" id="ARBA00000877"/>
    </source>
</evidence>
<dbReference type="Pfam" id="PF02457">
    <property type="entry name" value="DAC"/>
    <property type="match status" value="1"/>
</dbReference>
<evidence type="ECO:0000256" key="9">
    <source>
        <dbReference type="ARBA" id="ARBA00023136"/>
    </source>
</evidence>
<keyword evidence="7 10" id="KW-0067">ATP-binding</keyword>
<evidence type="ECO:0000256" key="6">
    <source>
        <dbReference type="ARBA" id="ARBA00022741"/>
    </source>
</evidence>
<accession>A0A1H7H2J2</accession>
<dbReference type="InterPro" id="IPR003390">
    <property type="entry name" value="DNA_integrity_scan_DisA_N"/>
</dbReference>
<dbReference type="SUPFAM" id="SSF143597">
    <property type="entry name" value="YojJ-like"/>
    <property type="match status" value="1"/>
</dbReference>
<evidence type="ECO:0000313" key="13">
    <source>
        <dbReference type="EMBL" id="SEK43160.1"/>
    </source>
</evidence>
<dbReference type="InterPro" id="IPR034701">
    <property type="entry name" value="CdaA"/>
</dbReference>
<dbReference type="InterPro" id="IPR045585">
    <property type="entry name" value="CdaA_N"/>
</dbReference>
<dbReference type="Gene3D" id="3.40.1700.10">
    <property type="entry name" value="DNA integrity scanning protein, DisA, N-terminal domain"/>
    <property type="match status" value="1"/>
</dbReference>
<protein>
    <recommendedName>
        <fullName evidence="10">Diadenylate cyclase</fullName>
        <shortName evidence="10">DAC</shortName>
        <ecNumber evidence="10">2.7.7.85</ecNumber>
    </recommendedName>
    <alternativeName>
        <fullName evidence="10">Cyclic-di-AMP synthase</fullName>
        <shortName evidence="10">c-di-AMP synthase</shortName>
    </alternativeName>
</protein>
<evidence type="ECO:0000256" key="11">
    <source>
        <dbReference type="SAM" id="MobiDB-lite"/>
    </source>
</evidence>
<evidence type="ECO:0000259" key="12">
    <source>
        <dbReference type="PROSITE" id="PS51794"/>
    </source>
</evidence>
<evidence type="ECO:0000256" key="3">
    <source>
        <dbReference type="ARBA" id="ARBA00022679"/>
    </source>
</evidence>
<dbReference type="FunFam" id="3.40.1700.10:FF:000002">
    <property type="entry name" value="Diadenylate cyclase"/>
    <property type="match status" value="1"/>
</dbReference>
<keyword evidence="9 10" id="KW-0472">Membrane</keyword>
<keyword evidence="3 10" id="KW-0808">Transferase</keyword>
<dbReference type="InterPro" id="IPR014046">
    <property type="entry name" value="C-di-AMP_synthase"/>
</dbReference>
<evidence type="ECO:0000256" key="2">
    <source>
        <dbReference type="ARBA" id="ARBA00022475"/>
    </source>
</evidence>
<reference evidence="14" key="1">
    <citation type="submission" date="2016-10" db="EMBL/GenBank/DDBJ databases">
        <authorList>
            <person name="Varghese N."/>
        </authorList>
    </citation>
    <scope>NUCLEOTIDE SEQUENCE [LARGE SCALE GENOMIC DNA]</scope>
    <source>
        <strain evidence="14">ACV-9</strain>
    </source>
</reference>
<evidence type="ECO:0000256" key="8">
    <source>
        <dbReference type="ARBA" id="ARBA00022989"/>
    </source>
</evidence>
<keyword evidence="6 10" id="KW-0547">Nucleotide-binding</keyword>
<dbReference type="GO" id="GO:0106408">
    <property type="term" value="F:diadenylate cyclase activity"/>
    <property type="evidence" value="ECO:0007669"/>
    <property type="project" value="UniProtKB-EC"/>
</dbReference>
<feature type="domain" description="DAC" evidence="12">
    <location>
        <begin position="95"/>
        <end position="260"/>
    </location>
</feature>
<feature type="transmembrane region" description="Helical" evidence="10">
    <location>
        <begin position="23"/>
        <end position="45"/>
    </location>
</feature>
<keyword evidence="4 10" id="KW-0812">Transmembrane</keyword>
<keyword evidence="8 10" id="KW-1133">Transmembrane helix</keyword>
<sequence>MVDFVNAVDAFIDDYFNVNIPDVSITDVIEIFIIAYFVYHLLVWVKNSRVWMLIRGVIFIMLFFVLAAIFQMNTILWLGERFVSVAVTVLIVVFQPELRRALEQIGRRKITSLFTWNLLKPGAKKFDDSTITGMVSACYEMGAVKTGALIVVENDMQLTEFERTGISLDALVTRQLLINIFEKNTPLHDGAVIVRGDRVVSATCYLPLSDNMALSKDLGTRHRAAVGISEVSDSLTIVVSEETGTVSYAREGRIVRDVKEDELIAELKRIQNPDVEEDGTAHTSEGGMA</sequence>
<dbReference type="RefSeq" id="WP_143063545.1">
    <property type="nucleotide sequence ID" value="NZ_FNZX01000005.1"/>
</dbReference>
<dbReference type="PANTHER" id="PTHR34185:SF1">
    <property type="entry name" value="DIADENYLATE CYCLASE"/>
    <property type="match status" value="1"/>
</dbReference>
<dbReference type="NCBIfam" id="TIGR00159">
    <property type="entry name" value="diadenylate cyclase CdaA"/>
    <property type="match status" value="1"/>
</dbReference>
<dbReference type="InterPro" id="IPR036888">
    <property type="entry name" value="DNA_integrity_DisA_N_sf"/>
</dbReference>
<evidence type="ECO:0000313" key="14">
    <source>
        <dbReference type="Proteomes" id="UP000182321"/>
    </source>
</evidence>
<dbReference type="PANTHER" id="PTHR34185">
    <property type="entry name" value="DIADENYLATE CYCLASE"/>
    <property type="match status" value="1"/>
</dbReference>
<feature type="transmembrane region" description="Helical" evidence="10">
    <location>
        <begin position="52"/>
        <end position="70"/>
    </location>
</feature>
<gene>
    <name evidence="10" type="primary">dacA</name>
    <name evidence="13" type="ORF">SAMN02910377_00851</name>
</gene>
<comment type="subunit">
    <text evidence="10">Probably a homodimer.</text>
</comment>
<evidence type="ECO:0000256" key="7">
    <source>
        <dbReference type="ARBA" id="ARBA00022840"/>
    </source>
</evidence>
<keyword evidence="14" id="KW-1185">Reference proteome</keyword>
<dbReference type="AlphaFoldDB" id="A0A1H7H2J2"/>
<organism evidence="13 14">
    <name type="scientific">Pseudobutyrivibrio ruminis</name>
    <dbReference type="NCBI Taxonomy" id="46206"/>
    <lineage>
        <taxon>Bacteria</taxon>
        <taxon>Bacillati</taxon>
        <taxon>Bacillota</taxon>
        <taxon>Clostridia</taxon>
        <taxon>Lachnospirales</taxon>
        <taxon>Lachnospiraceae</taxon>
        <taxon>Pseudobutyrivibrio</taxon>
    </lineage>
</organism>
<comment type="function">
    <text evidence="10">Catalyzes the condensation of 2 ATP molecules into cyclic di-AMP (c-di-AMP), a second messenger used to regulate differing processes in different bacteria.</text>
</comment>
<keyword evidence="2 10" id="KW-1003">Cell membrane</keyword>